<feature type="domain" description="Inosine/uridine-preferring nucleoside hydrolase" evidence="3">
    <location>
        <begin position="30"/>
        <end position="346"/>
    </location>
</feature>
<keyword evidence="2" id="KW-0732">Signal</keyword>
<dbReference type="PANTHER" id="PTHR46692:SF1">
    <property type="entry name" value="NUCLEOSIDE HYDROLASE 3-RELATED"/>
    <property type="match status" value="1"/>
</dbReference>
<dbReference type="GO" id="GO:0016799">
    <property type="term" value="F:hydrolase activity, hydrolyzing N-glycosyl compounds"/>
    <property type="evidence" value="ECO:0007669"/>
    <property type="project" value="UniProtKB-ARBA"/>
</dbReference>
<evidence type="ECO:0000256" key="1">
    <source>
        <dbReference type="ARBA" id="ARBA00009176"/>
    </source>
</evidence>
<evidence type="ECO:0000256" key="2">
    <source>
        <dbReference type="SAM" id="SignalP"/>
    </source>
</evidence>
<name>A0ABD3E748_9LAMI</name>
<feature type="domain" description="Inosine/uridine-preferring nucleoside hydrolase" evidence="3">
    <location>
        <begin position="476"/>
        <end position="824"/>
    </location>
</feature>
<evidence type="ECO:0000313" key="5">
    <source>
        <dbReference type="Proteomes" id="UP001632038"/>
    </source>
</evidence>
<organism evidence="4 5">
    <name type="scientific">Castilleja foliolosa</name>
    <dbReference type="NCBI Taxonomy" id="1961234"/>
    <lineage>
        <taxon>Eukaryota</taxon>
        <taxon>Viridiplantae</taxon>
        <taxon>Streptophyta</taxon>
        <taxon>Embryophyta</taxon>
        <taxon>Tracheophyta</taxon>
        <taxon>Spermatophyta</taxon>
        <taxon>Magnoliopsida</taxon>
        <taxon>eudicotyledons</taxon>
        <taxon>Gunneridae</taxon>
        <taxon>Pentapetalae</taxon>
        <taxon>asterids</taxon>
        <taxon>lamiids</taxon>
        <taxon>Lamiales</taxon>
        <taxon>Orobanchaceae</taxon>
        <taxon>Pedicularideae</taxon>
        <taxon>Castillejinae</taxon>
        <taxon>Castilleja</taxon>
    </lineage>
</organism>
<proteinExistence type="inferred from homology"/>
<protein>
    <recommendedName>
        <fullName evidence="3">Inosine/uridine-preferring nucleoside hydrolase domain-containing protein</fullName>
    </recommendedName>
</protein>
<dbReference type="EMBL" id="JAVIJP010000007">
    <property type="protein sequence ID" value="KAL3648896.1"/>
    <property type="molecule type" value="Genomic_DNA"/>
</dbReference>
<dbReference type="Gene3D" id="3.90.245.10">
    <property type="entry name" value="Ribonucleoside hydrolase-like"/>
    <property type="match status" value="2"/>
</dbReference>
<keyword evidence="5" id="KW-1185">Reference proteome</keyword>
<dbReference type="PANTHER" id="PTHR46692">
    <property type="entry name" value="INOSINE-URIDINE PREFERRING NUCLEOSIDE HYDROLASE FAMILY PROTEIN"/>
    <property type="match status" value="1"/>
</dbReference>
<reference evidence="5" key="1">
    <citation type="journal article" date="2024" name="IScience">
        <title>Strigolactones Initiate the Formation of Haustorium-like Structures in Castilleja.</title>
        <authorList>
            <person name="Buerger M."/>
            <person name="Peterson D."/>
            <person name="Chory J."/>
        </authorList>
    </citation>
    <scope>NUCLEOTIDE SEQUENCE [LARGE SCALE GENOMIC DNA]</scope>
</reference>
<dbReference type="InterPro" id="IPR036452">
    <property type="entry name" value="Ribo_hydro-like"/>
</dbReference>
<dbReference type="SUPFAM" id="SSF53590">
    <property type="entry name" value="Nucleoside hydrolase"/>
    <property type="match status" value="2"/>
</dbReference>
<feature type="chain" id="PRO_5044821923" description="Inosine/uridine-preferring nucleoside hydrolase domain-containing protein" evidence="2">
    <location>
        <begin position="19"/>
        <end position="864"/>
    </location>
</feature>
<dbReference type="Pfam" id="PF01156">
    <property type="entry name" value="IU_nuc_hydro"/>
    <property type="match status" value="2"/>
</dbReference>
<sequence length="864" mass="96435">MLIQKCICIVVMISLIQSSIYYADGSPERVLIDSDVDMDDVFGLLYLLKLNRSIFHLEAVTINPNSWTDIGHTVNEVYDLLYMMGRDDVDVGAGGEGGILEDGTILPNVGGYLPIIEQGTSTAGHCRYRQVIPSGAQGKLDADTKFGLKNGFLVRGRRRYCPMSQRTAQEVLIDKISAGPITIFITGANTNLAILLMSNPQLKKNITHIYMMGGAVNVTGNLYTGYNTNTYAEYNIFMDPFAAYKVVHSGVPVTLVPLDATNTIPISPEFFKEFEKNQKTFEAQYCFKTLKLAHDTWFDDTFSSIFSLWDSFLVGVATSIMLKENNKNGENEFAEMKLMNITVVTSNAPYNIRDGSNPFTIAGDIKKSKLGLKINGVHMGHVEMQPMDIFCMNKVCQDGYTKPESDLEGVPVLVAVRARPSKEKNSSLDKAYYRALLNILNRPQQTGKFNLTTKSPHCGDHICKPNFTRRRPGKNVVFDMDMSAGDFLALFYLLKLPFETINLKAIIVTPTGWANAATIDVIYDLLHMMCRDDIPVGLGDYFALNQTYPNYPAIGACNYSQAIPQGSGGFLDSDTLYGLARDLPCSPRRYTADNSMKYGAPRDTENPERRQARALEVWNSVTNSLDTGSKVTILTNGPLTNVAEIILSDENLTSHVEEIIIVGGHISKNKYDTGNVINIPSNKYSEMNMFLDPLAAKTIFESSCNITLIPLNIQRRVQRLENVLMSLYPKVNTPEALFAYRLLQQLYWLRTYHPSIYKHVETFSGELIGAVIMGGNSWLKTRYTTRNVRVLATGDQSQDGQIIIDENKGRPVKVMEYVNPKAYYTTFANQLGAKKQSAVIGSLEEQRKIWSVDPHTKMASKKKP</sequence>
<dbReference type="Proteomes" id="UP001632038">
    <property type="component" value="Unassembled WGS sequence"/>
</dbReference>
<evidence type="ECO:0000259" key="3">
    <source>
        <dbReference type="Pfam" id="PF01156"/>
    </source>
</evidence>
<accession>A0ABD3E748</accession>
<dbReference type="AlphaFoldDB" id="A0ABD3E748"/>
<comment type="similarity">
    <text evidence="1">Belongs to the IUNH family.</text>
</comment>
<dbReference type="InterPro" id="IPR001910">
    <property type="entry name" value="Inosine/uridine_hydrolase_dom"/>
</dbReference>
<gene>
    <name evidence="4" type="ORF">CASFOL_005299</name>
</gene>
<comment type="caution">
    <text evidence="4">The sequence shown here is derived from an EMBL/GenBank/DDBJ whole genome shotgun (WGS) entry which is preliminary data.</text>
</comment>
<feature type="signal peptide" evidence="2">
    <location>
        <begin position="1"/>
        <end position="18"/>
    </location>
</feature>
<evidence type="ECO:0000313" key="4">
    <source>
        <dbReference type="EMBL" id="KAL3648896.1"/>
    </source>
</evidence>